<reference evidence="7 8" key="1">
    <citation type="submission" date="2020-10" db="EMBL/GenBank/DDBJ databases">
        <title>Blautia liquoris sp.nov., isolated from the mud in a fermentation cellar used for the production of Chinese strong-flavoured liquor.</title>
        <authorList>
            <person name="Lu L."/>
        </authorList>
    </citation>
    <scope>NUCLEOTIDE SEQUENCE [LARGE SCALE GENOMIC DNA]</scope>
    <source>
        <strain evidence="7 8">LZLJ-3</strain>
    </source>
</reference>
<feature type="transmembrane region" description="Helical" evidence="5">
    <location>
        <begin position="283"/>
        <end position="305"/>
    </location>
</feature>
<feature type="domain" description="HAMP" evidence="6">
    <location>
        <begin position="307"/>
        <end position="361"/>
    </location>
</feature>
<evidence type="ECO:0000313" key="8">
    <source>
        <dbReference type="Proteomes" id="UP000593601"/>
    </source>
</evidence>
<sequence length="579" mass="65677">MGKQAKERRGNLISQIRHSFQTKVLLSILAPIVAFCIVTNIVISALLGHQLMEKQKDVEEGYLSVIYSYLEDAKDNIDTLALIAENSSIVRWAMSKSSLDSMETKKYALYAQESLAASLRGNPVNDYVDSMALVNREGMVISITASTGISQAGQIFENQLFQEDISNGKAVAQIGESVIDSKETKLIYIYPLDREKNSFIYMELNTRLFSDLLEPYRESSNIMIESEKKDHNVWYSSLDFQEIQRSGKLKGRTYTDSLAFQPFSLKITVVIESNFYSADNINIIYMLLITVIMVLCAGSAVSRLISKQVTQPLRGLSGHISRLAEEKVLTEDPSIEEGEDEISKIGKEFNHLVRHINSLIKSQKKMYEQRQRLEMNALQAQINPHFLYNTLDSVRWMAVIQKANNIADTVMSLENLLRNMAKGVGDKITLKKELSLVQDYVNLQKVRYMEIFDYICSVPEEYLDCLIVKMTMQPIIENAIFHGIEPTGTYGVIRVKAWEKENSLYISVEDNGVGMDQKELSQILKVKKNKNAMSGIGVVNVDERLKMTYGQNYGLIYEGKKGSFTRVTIHIPKEGYQDE</sequence>
<dbReference type="SUPFAM" id="SSF55874">
    <property type="entry name" value="ATPase domain of HSP90 chaperone/DNA topoisomerase II/histidine kinase"/>
    <property type="match status" value="1"/>
</dbReference>
<accession>A0A7M2RJ23</accession>
<dbReference type="KEGG" id="bliq:INP51_05095"/>
<dbReference type="InterPro" id="IPR010559">
    <property type="entry name" value="Sig_transdc_His_kin_internal"/>
</dbReference>
<dbReference type="SMART" id="SM00304">
    <property type="entry name" value="HAMP"/>
    <property type="match status" value="1"/>
</dbReference>
<comment type="subcellular location">
    <subcellularLocation>
        <location evidence="1">Membrane</location>
    </subcellularLocation>
</comment>
<evidence type="ECO:0000256" key="3">
    <source>
        <dbReference type="ARBA" id="ARBA00022679"/>
    </source>
</evidence>
<evidence type="ECO:0000259" key="6">
    <source>
        <dbReference type="PROSITE" id="PS50885"/>
    </source>
</evidence>
<evidence type="ECO:0000256" key="1">
    <source>
        <dbReference type="ARBA" id="ARBA00004370"/>
    </source>
</evidence>
<dbReference type="InterPro" id="IPR036890">
    <property type="entry name" value="HATPase_C_sf"/>
</dbReference>
<keyword evidence="8" id="KW-1185">Reference proteome</keyword>
<keyword evidence="3" id="KW-0808">Transferase</keyword>
<dbReference type="AlphaFoldDB" id="A0A7M2RJ23"/>
<dbReference type="GO" id="GO:0016020">
    <property type="term" value="C:membrane"/>
    <property type="evidence" value="ECO:0007669"/>
    <property type="project" value="UniProtKB-SubCell"/>
</dbReference>
<dbReference type="EMBL" id="CP063304">
    <property type="protein sequence ID" value="QOV20326.1"/>
    <property type="molecule type" value="Genomic_DNA"/>
</dbReference>
<dbReference type="Pfam" id="PF02518">
    <property type="entry name" value="HATPase_c"/>
    <property type="match status" value="1"/>
</dbReference>
<dbReference type="PANTHER" id="PTHR34220:SF7">
    <property type="entry name" value="SENSOR HISTIDINE KINASE YPDA"/>
    <property type="match status" value="1"/>
</dbReference>
<organism evidence="7 8">
    <name type="scientific">Blautia liquoris</name>
    <dbReference type="NCBI Taxonomy" id="2779518"/>
    <lineage>
        <taxon>Bacteria</taxon>
        <taxon>Bacillati</taxon>
        <taxon>Bacillota</taxon>
        <taxon>Clostridia</taxon>
        <taxon>Lachnospirales</taxon>
        <taxon>Lachnospiraceae</taxon>
        <taxon>Blautia</taxon>
    </lineage>
</organism>
<dbReference type="InterPro" id="IPR050640">
    <property type="entry name" value="Bact_2-comp_sensor_kinase"/>
</dbReference>
<name>A0A7M2RJ23_9FIRM</name>
<feature type="transmembrane region" description="Helical" evidence="5">
    <location>
        <begin position="24"/>
        <end position="47"/>
    </location>
</feature>
<dbReference type="Gene3D" id="3.30.565.10">
    <property type="entry name" value="Histidine kinase-like ATPase, C-terminal domain"/>
    <property type="match status" value="1"/>
</dbReference>
<keyword evidence="5" id="KW-0812">Transmembrane</keyword>
<evidence type="ECO:0000256" key="2">
    <source>
        <dbReference type="ARBA" id="ARBA00022553"/>
    </source>
</evidence>
<protein>
    <submittedName>
        <fullName evidence="7">Sensor histidine kinase</fullName>
    </submittedName>
</protein>
<dbReference type="SMART" id="SM00387">
    <property type="entry name" value="HATPase_c"/>
    <property type="match status" value="1"/>
</dbReference>
<dbReference type="Pfam" id="PF00672">
    <property type="entry name" value="HAMP"/>
    <property type="match status" value="1"/>
</dbReference>
<dbReference type="GO" id="GO:0000155">
    <property type="term" value="F:phosphorelay sensor kinase activity"/>
    <property type="evidence" value="ECO:0007669"/>
    <property type="project" value="InterPro"/>
</dbReference>
<dbReference type="Proteomes" id="UP000593601">
    <property type="component" value="Chromosome"/>
</dbReference>
<keyword evidence="5" id="KW-1133">Transmembrane helix</keyword>
<keyword evidence="2" id="KW-0597">Phosphoprotein</keyword>
<keyword evidence="5" id="KW-0472">Membrane</keyword>
<dbReference type="PANTHER" id="PTHR34220">
    <property type="entry name" value="SENSOR HISTIDINE KINASE YPDA"/>
    <property type="match status" value="1"/>
</dbReference>
<proteinExistence type="predicted"/>
<gene>
    <name evidence="7" type="ORF">INP51_05095</name>
</gene>
<dbReference type="Pfam" id="PF06580">
    <property type="entry name" value="His_kinase"/>
    <property type="match status" value="1"/>
</dbReference>
<evidence type="ECO:0000256" key="5">
    <source>
        <dbReference type="SAM" id="Phobius"/>
    </source>
</evidence>
<dbReference type="InterPro" id="IPR003594">
    <property type="entry name" value="HATPase_dom"/>
</dbReference>
<dbReference type="InterPro" id="IPR003660">
    <property type="entry name" value="HAMP_dom"/>
</dbReference>
<evidence type="ECO:0000256" key="4">
    <source>
        <dbReference type="ARBA" id="ARBA00022777"/>
    </source>
</evidence>
<dbReference type="Gene3D" id="6.10.340.10">
    <property type="match status" value="1"/>
</dbReference>
<keyword evidence="4 7" id="KW-0418">Kinase</keyword>
<evidence type="ECO:0000313" key="7">
    <source>
        <dbReference type="EMBL" id="QOV20326.1"/>
    </source>
</evidence>
<dbReference type="RefSeq" id="WP_193736646.1">
    <property type="nucleotide sequence ID" value="NZ_CP063304.1"/>
</dbReference>
<dbReference type="PROSITE" id="PS50885">
    <property type="entry name" value="HAMP"/>
    <property type="match status" value="1"/>
</dbReference>